<reference evidence="2 3" key="1">
    <citation type="journal article" date="2010" name="Nature">
        <title>The Ectocarpus genome and the independent evolution of multicellularity in brown algae.</title>
        <authorList>
            <person name="Cock J.M."/>
            <person name="Sterck L."/>
            <person name="Rouze P."/>
            <person name="Scornet D."/>
            <person name="Allen A.E."/>
            <person name="Amoutzias G."/>
            <person name="Anthouard V."/>
            <person name="Artiguenave F."/>
            <person name="Aury J.M."/>
            <person name="Badger J.H."/>
            <person name="Beszteri B."/>
            <person name="Billiau K."/>
            <person name="Bonnet E."/>
            <person name="Bothwell J.H."/>
            <person name="Bowler C."/>
            <person name="Boyen C."/>
            <person name="Brownlee C."/>
            <person name="Carrano C.J."/>
            <person name="Charrier B."/>
            <person name="Cho G.Y."/>
            <person name="Coelho S.M."/>
            <person name="Collen J."/>
            <person name="Corre E."/>
            <person name="Da Silva C."/>
            <person name="Delage L."/>
            <person name="Delaroque N."/>
            <person name="Dittami S.M."/>
            <person name="Doulbeau S."/>
            <person name="Elias M."/>
            <person name="Farnham G."/>
            <person name="Gachon C.M."/>
            <person name="Gschloessl B."/>
            <person name="Heesch S."/>
            <person name="Jabbari K."/>
            <person name="Jubin C."/>
            <person name="Kawai H."/>
            <person name="Kimura K."/>
            <person name="Kloareg B."/>
            <person name="Kupper F.C."/>
            <person name="Lang D."/>
            <person name="Le Bail A."/>
            <person name="Leblanc C."/>
            <person name="Lerouge P."/>
            <person name="Lohr M."/>
            <person name="Lopez P.J."/>
            <person name="Martens C."/>
            <person name="Maumus F."/>
            <person name="Michel G."/>
            <person name="Miranda-Saavedra D."/>
            <person name="Morales J."/>
            <person name="Moreau H."/>
            <person name="Motomura T."/>
            <person name="Nagasato C."/>
            <person name="Napoli C.A."/>
            <person name="Nelson D.R."/>
            <person name="Nyvall-Collen P."/>
            <person name="Peters A.F."/>
            <person name="Pommier C."/>
            <person name="Potin P."/>
            <person name="Poulain J."/>
            <person name="Quesneville H."/>
            <person name="Read B."/>
            <person name="Rensing S.A."/>
            <person name="Ritter A."/>
            <person name="Rousvoal S."/>
            <person name="Samanta M."/>
            <person name="Samson G."/>
            <person name="Schroeder D.C."/>
            <person name="Segurens B."/>
            <person name="Strittmatter M."/>
            <person name="Tonon T."/>
            <person name="Tregear J.W."/>
            <person name="Valentin K."/>
            <person name="von Dassow P."/>
            <person name="Yamagishi T."/>
            <person name="Van de Peer Y."/>
            <person name="Wincker P."/>
        </authorList>
    </citation>
    <scope>NUCLEOTIDE SEQUENCE [LARGE SCALE GENOMIC DNA]</scope>
    <source>
        <strain evidence="3">Ec32 / CCAP1310/4</strain>
    </source>
</reference>
<keyword evidence="3" id="KW-1185">Reference proteome</keyword>
<organism evidence="2 3">
    <name type="scientific">Ectocarpus siliculosus</name>
    <name type="common">Brown alga</name>
    <name type="synonym">Conferva siliculosa</name>
    <dbReference type="NCBI Taxonomy" id="2880"/>
    <lineage>
        <taxon>Eukaryota</taxon>
        <taxon>Sar</taxon>
        <taxon>Stramenopiles</taxon>
        <taxon>Ochrophyta</taxon>
        <taxon>PX clade</taxon>
        <taxon>Phaeophyceae</taxon>
        <taxon>Ectocarpales</taxon>
        <taxon>Ectocarpaceae</taxon>
        <taxon>Ectocarpus</taxon>
    </lineage>
</organism>
<sequence length="64" mass="7057">MRDPWLTAQVQEMERQEITTREAAEASNAATCAMKKARSAVEKAHLHGRGDGGISHSLLKVPER</sequence>
<protein>
    <submittedName>
        <fullName evidence="2">Uncharacterized protein</fullName>
    </submittedName>
</protein>
<dbReference type="EMBL" id="FN649728">
    <property type="protein sequence ID" value="CBJ29561.1"/>
    <property type="molecule type" value="Genomic_DNA"/>
</dbReference>
<proteinExistence type="predicted"/>
<dbReference type="Proteomes" id="UP000002630">
    <property type="component" value="Linkage Group LG03"/>
</dbReference>
<dbReference type="EMBL" id="FN648087">
    <property type="protein sequence ID" value="CBJ29561.1"/>
    <property type="molecule type" value="Genomic_DNA"/>
</dbReference>
<dbReference type="InParanoid" id="D7FL24"/>
<dbReference type="AlphaFoldDB" id="D7FL24"/>
<accession>D7FL24</accession>
<evidence type="ECO:0000313" key="2">
    <source>
        <dbReference type="EMBL" id="CBJ29561.1"/>
    </source>
</evidence>
<gene>
    <name evidence="2" type="ORF">Esi_0153_0003</name>
</gene>
<feature type="region of interest" description="Disordered" evidence="1">
    <location>
        <begin position="43"/>
        <end position="64"/>
    </location>
</feature>
<name>D7FL24_ECTSI</name>
<evidence type="ECO:0000256" key="1">
    <source>
        <dbReference type="SAM" id="MobiDB-lite"/>
    </source>
</evidence>
<evidence type="ECO:0000313" key="3">
    <source>
        <dbReference type="Proteomes" id="UP000002630"/>
    </source>
</evidence>